<feature type="region of interest" description="Interaction with substrate tRNA" evidence="10">
    <location>
        <begin position="36"/>
        <end position="39"/>
    </location>
</feature>
<evidence type="ECO:0000256" key="8">
    <source>
        <dbReference type="ARBA" id="ARBA00022842"/>
    </source>
</evidence>
<evidence type="ECO:0000256" key="1">
    <source>
        <dbReference type="ARBA" id="ARBA00001946"/>
    </source>
</evidence>
<reference evidence="14 15" key="1">
    <citation type="submission" date="2017-12" db="EMBL/GenBank/DDBJ databases">
        <title>Taxonomic description and draft genome of Pradoshia cofamensis Gen. nov., sp. nov., a thermotolerant bacillale isolated from anterior gut of earthworm Eisenia fetida.</title>
        <authorList>
            <person name="Saha T."/>
            <person name="Chakraborty R."/>
        </authorList>
    </citation>
    <scope>NUCLEOTIDE SEQUENCE [LARGE SCALE GENOMIC DNA]</scope>
    <source>
        <strain evidence="14 15">EAG3</strain>
    </source>
</reference>
<evidence type="ECO:0000256" key="3">
    <source>
        <dbReference type="ARBA" id="ARBA00005842"/>
    </source>
</evidence>
<evidence type="ECO:0000313" key="15">
    <source>
        <dbReference type="Proteomes" id="UP000239663"/>
    </source>
</evidence>
<comment type="caution">
    <text evidence="14">The sequence shown here is derived from an EMBL/GenBank/DDBJ whole genome shotgun (WGS) entry which is preliminary data.</text>
</comment>
<keyword evidence="7 10" id="KW-0067">ATP-binding</keyword>
<feature type="binding site" evidence="10">
    <location>
        <begin position="13"/>
        <end position="18"/>
    </location>
    <ligand>
        <name>substrate</name>
    </ligand>
</feature>
<dbReference type="EMBL" id="PKOZ01000018">
    <property type="protein sequence ID" value="PQD93914.1"/>
    <property type="molecule type" value="Genomic_DNA"/>
</dbReference>
<accession>A0A2S7MVU4</accession>
<evidence type="ECO:0000256" key="13">
    <source>
        <dbReference type="RuleBase" id="RU003785"/>
    </source>
</evidence>
<dbReference type="Proteomes" id="UP000239663">
    <property type="component" value="Unassembled WGS sequence"/>
</dbReference>
<dbReference type="PANTHER" id="PTHR11088:SF60">
    <property type="entry name" value="TRNA DIMETHYLALLYLTRANSFERASE"/>
    <property type="match status" value="1"/>
</dbReference>
<comment type="function">
    <text evidence="2 10 12">Catalyzes the transfer of a dimethylallyl group onto the adenine at position 37 in tRNAs that read codons beginning with uridine, leading to the formation of N6-(dimethylallyl)adenosine (i(6)A).</text>
</comment>
<dbReference type="EC" id="2.5.1.75" evidence="10"/>
<comment type="subunit">
    <text evidence="10">Monomer.</text>
</comment>
<dbReference type="GO" id="GO:0052381">
    <property type="term" value="F:tRNA dimethylallyltransferase activity"/>
    <property type="evidence" value="ECO:0007669"/>
    <property type="project" value="UniProtKB-UniRule"/>
</dbReference>
<dbReference type="NCBIfam" id="TIGR00174">
    <property type="entry name" value="miaA"/>
    <property type="match status" value="1"/>
</dbReference>
<keyword evidence="8 10" id="KW-0460">Magnesium</keyword>
<gene>
    <name evidence="10" type="primary">miaA</name>
    <name evidence="14" type="ORF">CYL18_17305</name>
</gene>
<evidence type="ECO:0000256" key="5">
    <source>
        <dbReference type="ARBA" id="ARBA00022694"/>
    </source>
</evidence>
<evidence type="ECO:0000256" key="4">
    <source>
        <dbReference type="ARBA" id="ARBA00022679"/>
    </source>
</evidence>
<dbReference type="GO" id="GO:0005524">
    <property type="term" value="F:ATP binding"/>
    <property type="evidence" value="ECO:0007669"/>
    <property type="project" value="UniProtKB-UniRule"/>
</dbReference>
<keyword evidence="6 10" id="KW-0547">Nucleotide-binding</keyword>
<comment type="caution">
    <text evidence="10">Lacks conserved residue(s) required for the propagation of feature annotation.</text>
</comment>
<evidence type="ECO:0000313" key="14">
    <source>
        <dbReference type="EMBL" id="PQD93914.1"/>
    </source>
</evidence>
<dbReference type="AlphaFoldDB" id="A0A2S7MVU4"/>
<feature type="site" description="Interaction with substrate tRNA" evidence="10">
    <location>
        <position position="125"/>
    </location>
</feature>
<proteinExistence type="inferred from homology"/>
<dbReference type="Gene3D" id="3.40.50.300">
    <property type="entry name" value="P-loop containing nucleotide triphosphate hydrolases"/>
    <property type="match status" value="1"/>
</dbReference>
<evidence type="ECO:0000256" key="2">
    <source>
        <dbReference type="ARBA" id="ARBA00003213"/>
    </source>
</evidence>
<dbReference type="OrthoDB" id="9776390at2"/>
<evidence type="ECO:0000256" key="11">
    <source>
        <dbReference type="RuleBase" id="RU003783"/>
    </source>
</evidence>
<dbReference type="Gene3D" id="1.10.20.140">
    <property type="match status" value="1"/>
</dbReference>
<dbReference type="SUPFAM" id="SSF52540">
    <property type="entry name" value="P-loop containing nucleoside triphosphate hydrolases"/>
    <property type="match status" value="2"/>
</dbReference>
<dbReference type="RefSeq" id="WP_104850748.1">
    <property type="nucleotide sequence ID" value="NZ_PKOZ01000018.1"/>
</dbReference>
<protein>
    <recommendedName>
        <fullName evidence="10">tRNA dimethylallyltransferase</fullName>
        <ecNumber evidence="10">2.5.1.75</ecNumber>
    </recommendedName>
    <alternativeName>
        <fullName evidence="10">Dimethylallyl diphosphate:tRNA dimethylallyltransferase</fullName>
        <shortName evidence="10">DMAPP:tRNA dimethylallyltransferase</shortName>
        <shortName evidence="10">DMATase</shortName>
    </alternativeName>
    <alternativeName>
        <fullName evidence="10">Isopentenyl-diphosphate:tRNA isopentenyltransferase</fullName>
        <shortName evidence="10">IPP transferase</shortName>
        <shortName evidence="10">IPPT</shortName>
        <shortName evidence="10">IPTase</shortName>
    </alternativeName>
</protein>
<evidence type="ECO:0000256" key="6">
    <source>
        <dbReference type="ARBA" id="ARBA00022741"/>
    </source>
</evidence>
<dbReference type="FunFam" id="1.10.20.140:FF:000001">
    <property type="entry name" value="tRNA dimethylallyltransferase"/>
    <property type="match status" value="1"/>
</dbReference>
<feature type="site" description="Interaction with substrate tRNA" evidence="10">
    <location>
        <position position="102"/>
    </location>
</feature>
<comment type="catalytic activity">
    <reaction evidence="9 10 11">
        <text>adenosine(37) in tRNA + dimethylallyl diphosphate = N(6)-dimethylallyladenosine(37) in tRNA + diphosphate</text>
        <dbReference type="Rhea" id="RHEA:26482"/>
        <dbReference type="Rhea" id="RHEA-COMP:10162"/>
        <dbReference type="Rhea" id="RHEA-COMP:10375"/>
        <dbReference type="ChEBI" id="CHEBI:33019"/>
        <dbReference type="ChEBI" id="CHEBI:57623"/>
        <dbReference type="ChEBI" id="CHEBI:74411"/>
        <dbReference type="ChEBI" id="CHEBI:74415"/>
        <dbReference type="EC" id="2.5.1.75"/>
    </reaction>
</comment>
<dbReference type="HAMAP" id="MF_00185">
    <property type="entry name" value="IPP_trans"/>
    <property type="match status" value="1"/>
</dbReference>
<evidence type="ECO:0000256" key="10">
    <source>
        <dbReference type="HAMAP-Rule" id="MF_00185"/>
    </source>
</evidence>
<evidence type="ECO:0000256" key="12">
    <source>
        <dbReference type="RuleBase" id="RU003784"/>
    </source>
</evidence>
<dbReference type="GO" id="GO:0006400">
    <property type="term" value="P:tRNA modification"/>
    <property type="evidence" value="ECO:0007669"/>
    <property type="project" value="TreeGrafter"/>
</dbReference>
<dbReference type="Pfam" id="PF01715">
    <property type="entry name" value="IPPT"/>
    <property type="match status" value="1"/>
</dbReference>
<name>A0A2S7MVU4_9BACI</name>
<dbReference type="InterPro" id="IPR018022">
    <property type="entry name" value="IPT"/>
</dbReference>
<sequence length="316" mass="36120">MDKQKLIVIIGPTAVGKTKLSIELAKRFGGEIISGDSAQIFRGMDIGTAKIREDEMEGIPHHLIDEREAGESYTVYEFKEAVQKAIEEIASRGHIPIIVGGTGLYIQSVLYDYQFPETAANPQIRAELEEKAEKEGRDALYETLKEIDPEAAEKIHPNNVKRVVRALEVYYTSGVRFSEQQLSADKTENYDAAVIGLTMERELLYNRINQRVDIMMESGLEEEVRKFYDRGLMDSQSLQAIGYKEFNGYFQGKETIEQVANAIKQNSRRFAKRQFTWFRNKMDVNWFDMSDIDHIDGKIEEISAYVAGMLHLKANR</sequence>
<feature type="binding site" evidence="10">
    <location>
        <begin position="11"/>
        <end position="18"/>
    </location>
    <ligand>
        <name>ATP</name>
        <dbReference type="ChEBI" id="CHEBI:30616"/>
    </ligand>
</feature>
<keyword evidence="15" id="KW-1185">Reference proteome</keyword>
<keyword evidence="4 10" id="KW-0808">Transferase</keyword>
<keyword evidence="5 10" id="KW-0819">tRNA processing</keyword>
<comment type="similarity">
    <text evidence="3 10 13">Belongs to the IPP transferase family.</text>
</comment>
<dbReference type="PANTHER" id="PTHR11088">
    <property type="entry name" value="TRNA DIMETHYLALLYLTRANSFERASE"/>
    <property type="match status" value="1"/>
</dbReference>
<dbReference type="InterPro" id="IPR039657">
    <property type="entry name" value="Dimethylallyltransferase"/>
</dbReference>
<comment type="cofactor">
    <cofactor evidence="1 10">
        <name>Mg(2+)</name>
        <dbReference type="ChEBI" id="CHEBI:18420"/>
    </cofactor>
</comment>
<evidence type="ECO:0000256" key="7">
    <source>
        <dbReference type="ARBA" id="ARBA00022840"/>
    </source>
</evidence>
<organism evidence="14 15">
    <name type="scientific">Pradoshia eiseniae</name>
    <dbReference type="NCBI Taxonomy" id="2064768"/>
    <lineage>
        <taxon>Bacteria</taxon>
        <taxon>Bacillati</taxon>
        <taxon>Bacillota</taxon>
        <taxon>Bacilli</taxon>
        <taxon>Bacillales</taxon>
        <taxon>Bacillaceae</taxon>
        <taxon>Pradoshia</taxon>
    </lineage>
</organism>
<evidence type="ECO:0000256" key="9">
    <source>
        <dbReference type="ARBA" id="ARBA00049563"/>
    </source>
</evidence>
<dbReference type="InterPro" id="IPR027417">
    <property type="entry name" value="P-loop_NTPase"/>
</dbReference>